<protein>
    <submittedName>
        <fullName evidence="2">Genomic scaffold, ProqFM164S03</fullName>
    </submittedName>
</protein>
<organism evidence="2 3">
    <name type="scientific">Penicillium roqueforti (strain FM164)</name>
    <dbReference type="NCBI Taxonomy" id="1365484"/>
    <lineage>
        <taxon>Eukaryota</taxon>
        <taxon>Fungi</taxon>
        <taxon>Dikarya</taxon>
        <taxon>Ascomycota</taxon>
        <taxon>Pezizomycotina</taxon>
        <taxon>Eurotiomycetes</taxon>
        <taxon>Eurotiomycetidae</taxon>
        <taxon>Eurotiales</taxon>
        <taxon>Aspergillaceae</taxon>
        <taxon>Penicillium</taxon>
    </lineage>
</organism>
<evidence type="ECO:0000313" key="2">
    <source>
        <dbReference type="EMBL" id="CDM34127.1"/>
    </source>
</evidence>
<gene>
    <name evidence="2" type="ORF">PROQFM164_S03g000851</name>
</gene>
<dbReference type="EMBL" id="HG792017">
    <property type="protein sequence ID" value="CDM34127.1"/>
    <property type="molecule type" value="Genomic_DNA"/>
</dbReference>
<reference evidence="2" key="1">
    <citation type="journal article" date="2014" name="Nat. Commun.">
        <title>Multiple recent horizontal transfers of a large genomic region in cheese making fungi.</title>
        <authorList>
            <person name="Cheeseman K."/>
            <person name="Ropars J."/>
            <person name="Renault P."/>
            <person name="Dupont J."/>
            <person name="Gouzy J."/>
            <person name="Branca A."/>
            <person name="Abraham A.L."/>
            <person name="Ceppi M."/>
            <person name="Conseiller E."/>
            <person name="Debuchy R."/>
            <person name="Malagnac F."/>
            <person name="Goarin A."/>
            <person name="Silar P."/>
            <person name="Lacoste S."/>
            <person name="Sallet E."/>
            <person name="Bensimon A."/>
            <person name="Giraud T."/>
            <person name="Brygoo Y."/>
        </authorList>
    </citation>
    <scope>NUCLEOTIDE SEQUENCE [LARGE SCALE GENOMIC DNA]</scope>
    <source>
        <strain evidence="2">FM164</strain>
    </source>
</reference>
<dbReference type="AlphaFoldDB" id="W6QX58"/>
<feature type="compositionally biased region" description="Polar residues" evidence="1">
    <location>
        <begin position="1"/>
        <end position="11"/>
    </location>
</feature>
<evidence type="ECO:0000313" key="3">
    <source>
        <dbReference type="Proteomes" id="UP000030686"/>
    </source>
</evidence>
<proteinExistence type="predicted"/>
<accession>W6QX58</accession>
<dbReference type="Proteomes" id="UP000030686">
    <property type="component" value="Unassembled WGS sequence"/>
</dbReference>
<keyword evidence="3" id="KW-1185">Reference proteome</keyword>
<name>W6QX58_PENRF</name>
<sequence length="51" mass="5707">MQTRSHSSTSDIIIRPRHGHNGTSPFPDPNYLMKRLATFPPRSAAICTFPP</sequence>
<feature type="region of interest" description="Disordered" evidence="1">
    <location>
        <begin position="1"/>
        <end position="27"/>
    </location>
</feature>
<evidence type="ECO:0000256" key="1">
    <source>
        <dbReference type="SAM" id="MobiDB-lite"/>
    </source>
</evidence>